<keyword evidence="4" id="KW-0378">Hydrolase</keyword>
<dbReference type="Gene3D" id="3.40.50.10190">
    <property type="entry name" value="BRCT domain"/>
    <property type="match status" value="1"/>
</dbReference>
<feature type="compositionally biased region" description="Basic and acidic residues" evidence="7">
    <location>
        <begin position="1"/>
        <end position="10"/>
    </location>
</feature>
<dbReference type="Pfam" id="PF16759">
    <property type="entry name" value="LIG3_BRCT"/>
    <property type="match status" value="1"/>
</dbReference>
<dbReference type="SUPFAM" id="SSF52540">
    <property type="entry name" value="P-loop containing nucleoside triphosphate hydrolases"/>
    <property type="match status" value="2"/>
</dbReference>
<dbReference type="PROSITE" id="PS51194">
    <property type="entry name" value="HELICASE_CTER"/>
    <property type="match status" value="1"/>
</dbReference>
<evidence type="ECO:0000259" key="8">
    <source>
        <dbReference type="PROSITE" id="PS50172"/>
    </source>
</evidence>
<name>A0ABQ9ELF1_TEGGR</name>
<feature type="region of interest" description="Disordered" evidence="7">
    <location>
        <begin position="566"/>
        <end position="600"/>
    </location>
</feature>
<dbReference type="PANTHER" id="PTHR47157">
    <property type="entry name" value="CHROMODOMAIN-HELICASE-DNA-BINDING PROTEIN 1-LIKE"/>
    <property type="match status" value="1"/>
</dbReference>
<dbReference type="InterPro" id="IPR002589">
    <property type="entry name" value="Macro_dom"/>
</dbReference>
<dbReference type="PROSITE" id="PS50172">
    <property type="entry name" value="BRCT"/>
    <property type="match status" value="1"/>
</dbReference>
<dbReference type="SUPFAM" id="SSF52949">
    <property type="entry name" value="Macro domain-like"/>
    <property type="match status" value="1"/>
</dbReference>
<keyword evidence="13" id="KW-1185">Reference proteome</keyword>
<evidence type="ECO:0000259" key="10">
    <source>
        <dbReference type="PROSITE" id="PS51192"/>
    </source>
</evidence>
<organism evidence="12 13">
    <name type="scientific">Tegillarca granosa</name>
    <name type="common">Malaysian cockle</name>
    <name type="synonym">Anadara granosa</name>
    <dbReference type="NCBI Taxonomy" id="220873"/>
    <lineage>
        <taxon>Eukaryota</taxon>
        <taxon>Metazoa</taxon>
        <taxon>Spiralia</taxon>
        <taxon>Lophotrochozoa</taxon>
        <taxon>Mollusca</taxon>
        <taxon>Bivalvia</taxon>
        <taxon>Autobranchia</taxon>
        <taxon>Pteriomorphia</taxon>
        <taxon>Arcoida</taxon>
        <taxon>Arcoidea</taxon>
        <taxon>Arcidae</taxon>
        <taxon>Tegillarca</taxon>
    </lineage>
</organism>
<dbReference type="InterPro" id="IPR031053">
    <property type="entry name" value="ALC1"/>
</dbReference>
<accession>A0ABQ9ELF1</accession>
<evidence type="ECO:0000256" key="6">
    <source>
        <dbReference type="ARBA" id="ARBA00023242"/>
    </source>
</evidence>
<evidence type="ECO:0000256" key="2">
    <source>
        <dbReference type="ARBA" id="ARBA00007025"/>
    </source>
</evidence>
<dbReference type="Gene3D" id="3.40.50.10810">
    <property type="entry name" value="Tandem AAA-ATPase domain"/>
    <property type="match status" value="1"/>
</dbReference>
<evidence type="ECO:0000256" key="5">
    <source>
        <dbReference type="ARBA" id="ARBA00022840"/>
    </source>
</evidence>
<evidence type="ECO:0000256" key="1">
    <source>
        <dbReference type="ARBA" id="ARBA00004123"/>
    </source>
</evidence>
<dbReference type="EMBL" id="JARBDR010000813">
    <property type="protein sequence ID" value="KAJ8306083.1"/>
    <property type="molecule type" value="Genomic_DNA"/>
</dbReference>
<dbReference type="Pfam" id="PF00271">
    <property type="entry name" value="Helicase_C"/>
    <property type="match status" value="1"/>
</dbReference>
<dbReference type="Proteomes" id="UP001217089">
    <property type="component" value="Unassembled WGS sequence"/>
</dbReference>
<dbReference type="PANTHER" id="PTHR47157:SF1">
    <property type="entry name" value="CHROMODOMAIN-HELICASE-DNA-BINDING PROTEIN 1-LIKE"/>
    <property type="match status" value="1"/>
</dbReference>
<evidence type="ECO:0000259" key="9">
    <source>
        <dbReference type="PROSITE" id="PS51154"/>
    </source>
</evidence>
<feature type="region of interest" description="Disordered" evidence="7">
    <location>
        <begin position="703"/>
        <end position="731"/>
    </location>
</feature>
<dbReference type="InterPro" id="IPR038718">
    <property type="entry name" value="SNF2-like_sf"/>
</dbReference>
<feature type="domain" description="Macro" evidence="9">
    <location>
        <begin position="719"/>
        <end position="904"/>
    </location>
</feature>
<evidence type="ECO:0000256" key="3">
    <source>
        <dbReference type="ARBA" id="ARBA00022741"/>
    </source>
</evidence>
<dbReference type="SMART" id="SM00487">
    <property type="entry name" value="DEXDc"/>
    <property type="match status" value="1"/>
</dbReference>
<dbReference type="SMART" id="SM00490">
    <property type="entry name" value="HELICc"/>
    <property type="match status" value="1"/>
</dbReference>
<dbReference type="PROSITE" id="PS51154">
    <property type="entry name" value="MACRO"/>
    <property type="match status" value="1"/>
</dbReference>
<dbReference type="InterPro" id="IPR000330">
    <property type="entry name" value="SNF2_N"/>
</dbReference>
<reference evidence="12 13" key="1">
    <citation type="submission" date="2022-12" db="EMBL/GenBank/DDBJ databases">
        <title>Chromosome-level genome of Tegillarca granosa.</title>
        <authorList>
            <person name="Kim J."/>
        </authorList>
    </citation>
    <scope>NUCLEOTIDE SEQUENCE [LARGE SCALE GENOMIC DNA]</scope>
    <source>
        <strain evidence="12">Teg-2019</strain>
        <tissue evidence="12">Adductor muscle</tissue>
    </source>
</reference>
<dbReference type="CDD" id="cd03331">
    <property type="entry name" value="Macro_Poa1p-like_SNF2"/>
    <property type="match status" value="1"/>
</dbReference>
<dbReference type="InterPro" id="IPR043472">
    <property type="entry name" value="Macro_dom-like"/>
</dbReference>
<gene>
    <name evidence="12" type="ORF">KUTeg_016628</name>
</gene>
<dbReference type="Pfam" id="PF00176">
    <property type="entry name" value="SNF2-rel_dom"/>
    <property type="match status" value="1"/>
</dbReference>
<evidence type="ECO:0000259" key="11">
    <source>
        <dbReference type="PROSITE" id="PS51194"/>
    </source>
</evidence>
<comment type="subcellular location">
    <subcellularLocation>
        <location evidence="1">Nucleus</location>
    </subcellularLocation>
</comment>
<dbReference type="Gene3D" id="3.40.50.300">
    <property type="entry name" value="P-loop containing nucleotide triphosphate hydrolases"/>
    <property type="match status" value="1"/>
</dbReference>
<dbReference type="SMART" id="SM00292">
    <property type="entry name" value="BRCT"/>
    <property type="match status" value="1"/>
</dbReference>
<feature type="region of interest" description="Disordered" evidence="7">
    <location>
        <begin position="1"/>
        <end position="26"/>
    </location>
</feature>
<keyword evidence="5" id="KW-0067">ATP-binding</keyword>
<sequence>MLSRKGHIDNMHSISDSEGEDESSSSCKTNIRYVTSNEHLQKLGWSDLPLRSYQLDGVNWLIDCYHKGHGAILGDEMGLGKTCQTIAFLLYMQTKAKKSKKEPSLVVCPRSVLENWEQEIKRFSPSTKVKRFIGDKEKRDEVSHEIKSSIRKNGFAPIDILVTTFELCLKDIGFLSSINWQVLVVDEAHRLKNNESLLHKTLIEWQIGQRFLLTGTPVQNNLNELHSLLSFVAPSTFRPSRQERFVQRFSDESSDFSELHQLLQPYLLRRTKEEVLKDLPGKTELVLYHGITALQKKLYKAVLVKDVEVFETRTGATPRLMNILMQLRKCVNHPYLFDGVEPEPFVLGEHLVEASGKLILIDKLLAYLKSTGHKVLLFSQMTHMLDILQDYLGYRGYLYERLDGSVRGEERFLAIQNFNQNDETFVFLLSTKAGGQGVNLTSADTVIFVDSDFNPQNDLQAAARAHRIGQTKPVKVLRLVGRNTVEEIILKRAEDKLKLTEKVIEEGQFSLSASKQSLITDDKVKLQDILKFGVDSLLNDDDSSGDDTDFKKILGNSINGEWQEEKMAAEGEESDKETEGPSSMYVFEGTDYSKEPSTQDQEAFEKLIEMEKLVLEENVTGERSLRKKQTNLLGLLPESSRKPRKQLTPEELEERKKKRQEAAERRAKEAEEEERRKAQERRKRKEKLWKDNGYKSCCIEVEEEDENDLSGPEVDLSQADEEDEKPTKRRSVKYVSGDVTQPIDDKESKINIVVHCVDDSGRWGKGGVFSAISSRSVIPEHQYELAGKMADLTLGDCHVVAFGDGDDKKDWLALIVAQHRDKKNNLSGIKLSSLDAGLKALYKHAKFTGASIHLPRIGHDTPGFNWYGTERLIRKHLASKGIPTYIYYYPRKQKLLKRKTTYANDMPSKVSKNSSETDPSTSRHSVTKSRKLPEVFSGVVAFLYPEKLEKDQLRRYKRYLIAYGGDVVDMVTEDSTHIVANKDCDIEGLKTLVSDANGAVLVSNSWVEDCLSKGRCLPSESYLIKL</sequence>
<dbReference type="InterPro" id="IPR036420">
    <property type="entry name" value="BRCT_dom_sf"/>
</dbReference>
<feature type="region of interest" description="Disordered" evidence="7">
    <location>
        <begin position="905"/>
        <end position="929"/>
    </location>
</feature>
<evidence type="ECO:0000313" key="13">
    <source>
        <dbReference type="Proteomes" id="UP001217089"/>
    </source>
</evidence>
<protein>
    <recommendedName>
        <fullName evidence="14">Chromodomain-helicase-DNA-binding protein 1-like</fullName>
    </recommendedName>
</protein>
<dbReference type="InterPro" id="IPR049730">
    <property type="entry name" value="SNF2/RAD54-like_C"/>
</dbReference>
<evidence type="ECO:0008006" key="14">
    <source>
        <dbReference type="Google" id="ProtNLM"/>
    </source>
</evidence>
<comment type="similarity">
    <text evidence="2">Belongs to the SNF2/RAD54 helicase family.</text>
</comment>
<feature type="compositionally biased region" description="Basic and acidic residues" evidence="7">
    <location>
        <begin position="660"/>
        <end position="677"/>
    </location>
</feature>
<evidence type="ECO:0000313" key="12">
    <source>
        <dbReference type="EMBL" id="KAJ8306083.1"/>
    </source>
</evidence>
<dbReference type="InterPro" id="IPR027417">
    <property type="entry name" value="P-loop_NTPase"/>
</dbReference>
<dbReference type="InterPro" id="IPR031916">
    <property type="entry name" value="LIG3_BRCT"/>
</dbReference>
<evidence type="ECO:0000256" key="7">
    <source>
        <dbReference type="SAM" id="MobiDB-lite"/>
    </source>
</evidence>
<dbReference type="InterPro" id="IPR014001">
    <property type="entry name" value="Helicase_ATP-bd"/>
</dbReference>
<feature type="domain" description="Helicase C-terminal" evidence="11">
    <location>
        <begin position="360"/>
        <end position="519"/>
    </location>
</feature>
<keyword evidence="3" id="KW-0547">Nucleotide-binding</keyword>
<dbReference type="PROSITE" id="PS51192">
    <property type="entry name" value="HELICASE_ATP_BIND_1"/>
    <property type="match status" value="1"/>
</dbReference>
<evidence type="ECO:0000256" key="4">
    <source>
        <dbReference type="ARBA" id="ARBA00022801"/>
    </source>
</evidence>
<keyword evidence="6" id="KW-0539">Nucleus</keyword>
<dbReference type="Gene3D" id="3.40.220.10">
    <property type="entry name" value="Leucine Aminopeptidase, subunit E, domain 1"/>
    <property type="match status" value="1"/>
</dbReference>
<feature type="region of interest" description="Disordered" evidence="7">
    <location>
        <begin position="630"/>
        <end position="685"/>
    </location>
</feature>
<feature type="domain" description="Helicase ATP-binding" evidence="10">
    <location>
        <begin position="62"/>
        <end position="235"/>
    </location>
</feature>
<dbReference type="CDD" id="cd18793">
    <property type="entry name" value="SF2_C_SNF"/>
    <property type="match status" value="1"/>
</dbReference>
<feature type="compositionally biased region" description="Polar residues" evidence="7">
    <location>
        <begin position="910"/>
        <end position="924"/>
    </location>
</feature>
<dbReference type="InterPro" id="IPR001650">
    <property type="entry name" value="Helicase_C-like"/>
</dbReference>
<dbReference type="SUPFAM" id="SSF52113">
    <property type="entry name" value="BRCT domain"/>
    <property type="match status" value="1"/>
</dbReference>
<comment type="caution">
    <text evidence="12">The sequence shown here is derived from an EMBL/GenBank/DDBJ whole genome shotgun (WGS) entry which is preliminary data.</text>
</comment>
<dbReference type="InterPro" id="IPR001357">
    <property type="entry name" value="BRCT_dom"/>
</dbReference>
<feature type="domain" description="BRCT" evidence="8">
    <location>
        <begin position="931"/>
        <end position="1024"/>
    </location>
</feature>
<proteinExistence type="inferred from homology"/>